<gene>
    <name evidence="2" type="ORF">B9N61_04930</name>
</gene>
<dbReference type="RefSeq" id="WP_087586167.1">
    <property type="nucleotide sequence ID" value="NZ_CABMKP010000008.1"/>
</dbReference>
<accession>A0A1Y5NBP5</accession>
<organism evidence="2 3">
    <name type="scientific">Campylobacter concisus</name>
    <dbReference type="NCBI Taxonomy" id="199"/>
    <lineage>
        <taxon>Bacteria</taxon>
        <taxon>Pseudomonadati</taxon>
        <taxon>Campylobacterota</taxon>
        <taxon>Epsilonproteobacteria</taxon>
        <taxon>Campylobacterales</taxon>
        <taxon>Campylobacteraceae</taxon>
        <taxon>Campylobacter</taxon>
    </lineage>
</organism>
<comment type="caution">
    <text evidence="2">The sequence shown here is derived from an EMBL/GenBank/DDBJ whole genome shotgun (WGS) entry which is preliminary data.</text>
</comment>
<evidence type="ECO:0000313" key="3">
    <source>
        <dbReference type="Proteomes" id="UP000196534"/>
    </source>
</evidence>
<feature type="domain" description="DUF5675" evidence="1">
    <location>
        <begin position="53"/>
        <end position="108"/>
    </location>
</feature>
<protein>
    <recommendedName>
        <fullName evidence="1">DUF5675 domain-containing protein</fullName>
    </recommendedName>
</protein>
<name>A0A1Y5NBP5_9BACT</name>
<reference evidence="2 3" key="1">
    <citation type="submission" date="2017-04" db="EMBL/GenBank/DDBJ databases">
        <title>Complete genome of Campylobacter concisus ATCC 33237T and draft genomes for an additional eight well characterized C. concisus strains.</title>
        <authorList>
            <person name="Cornelius A.J."/>
            <person name="Miller W.G."/>
            <person name="Lastovica A.J."/>
            <person name="On S.L."/>
            <person name="French N.P."/>
            <person name="Vandenberg O."/>
            <person name="Biggs P.J."/>
        </authorList>
    </citation>
    <scope>NUCLEOTIDE SEQUENCE [LARGE SCALE GENOMIC DNA]</scope>
    <source>
        <strain evidence="2 3">Lasto205.94</strain>
    </source>
</reference>
<sequence length="118" mass="13421">MNKFINSFNESKSLTRVDSGMWEDGDEVGVGVCTINNNIIYITRKWEYKASSHSSGSTISKFKISDSDLTGYILEPYGESTKQSGQDKRIPTGKYNLVWHVSTKYSKDKYSKNKRGNF</sequence>
<dbReference type="Pfam" id="PF18925">
    <property type="entry name" value="DUF5675"/>
    <property type="match status" value="1"/>
</dbReference>
<evidence type="ECO:0000259" key="1">
    <source>
        <dbReference type="Pfam" id="PF18925"/>
    </source>
</evidence>
<dbReference type="AlphaFoldDB" id="A0A1Y5NBP5"/>
<dbReference type="Proteomes" id="UP000196534">
    <property type="component" value="Unassembled WGS sequence"/>
</dbReference>
<evidence type="ECO:0000313" key="2">
    <source>
        <dbReference type="EMBL" id="OUT18290.1"/>
    </source>
</evidence>
<dbReference type="InterPro" id="IPR043732">
    <property type="entry name" value="DUF5675"/>
</dbReference>
<proteinExistence type="predicted"/>
<dbReference type="EMBL" id="NDYR01000008">
    <property type="protein sequence ID" value="OUT18290.1"/>
    <property type="molecule type" value="Genomic_DNA"/>
</dbReference>